<evidence type="ECO:0000313" key="3">
    <source>
        <dbReference type="Proteomes" id="UP001551482"/>
    </source>
</evidence>
<feature type="region of interest" description="Disordered" evidence="1">
    <location>
        <begin position="110"/>
        <end position="131"/>
    </location>
</feature>
<protein>
    <recommendedName>
        <fullName evidence="4">XRE family transcriptional regulator</fullName>
    </recommendedName>
</protein>
<name>A0ABV3DD04_9ACTN</name>
<dbReference type="Proteomes" id="UP001551482">
    <property type="component" value="Unassembled WGS sequence"/>
</dbReference>
<gene>
    <name evidence="2" type="ORF">AB0C36_09030</name>
</gene>
<keyword evidence="3" id="KW-1185">Reference proteome</keyword>
<comment type="caution">
    <text evidence="2">The sequence shown here is derived from an EMBL/GenBank/DDBJ whole genome shotgun (WGS) entry which is preliminary data.</text>
</comment>
<proteinExistence type="predicted"/>
<dbReference type="EMBL" id="JBEZFP010000016">
    <property type="protein sequence ID" value="MEU8133637.1"/>
    <property type="molecule type" value="Genomic_DNA"/>
</dbReference>
<accession>A0ABV3DD04</accession>
<organism evidence="2 3">
    <name type="scientific">Streptodolium elevatio</name>
    <dbReference type="NCBI Taxonomy" id="3157996"/>
    <lineage>
        <taxon>Bacteria</taxon>
        <taxon>Bacillati</taxon>
        <taxon>Actinomycetota</taxon>
        <taxon>Actinomycetes</taxon>
        <taxon>Kitasatosporales</taxon>
        <taxon>Streptomycetaceae</taxon>
        <taxon>Streptodolium</taxon>
    </lineage>
</organism>
<evidence type="ECO:0008006" key="4">
    <source>
        <dbReference type="Google" id="ProtNLM"/>
    </source>
</evidence>
<reference evidence="2 3" key="1">
    <citation type="submission" date="2024-06" db="EMBL/GenBank/DDBJ databases">
        <title>The Natural Products Discovery Center: Release of the First 8490 Sequenced Strains for Exploring Actinobacteria Biosynthetic Diversity.</title>
        <authorList>
            <person name="Kalkreuter E."/>
            <person name="Kautsar S.A."/>
            <person name="Yang D."/>
            <person name="Bader C.D."/>
            <person name="Teijaro C.N."/>
            <person name="Fluegel L."/>
            <person name="Davis C.M."/>
            <person name="Simpson J.R."/>
            <person name="Lauterbach L."/>
            <person name="Steele A.D."/>
            <person name="Gui C."/>
            <person name="Meng S."/>
            <person name="Li G."/>
            <person name="Viehrig K."/>
            <person name="Ye F."/>
            <person name="Su P."/>
            <person name="Kiefer A.F."/>
            <person name="Nichols A."/>
            <person name="Cepeda A.J."/>
            <person name="Yan W."/>
            <person name="Fan B."/>
            <person name="Jiang Y."/>
            <person name="Adhikari A."/>
            <person name="Zheng C.-J."/>
            <person name="Schuster L."/>
            <person name="Cowan T.M."/>
            <person name="Smanski M.J."/>
            <person name="Chevrette M.G."/>
            <person name="De Carvalho L.P.S."/>
            <person name="Shen B."/>
        </authorList>
    </citation>
    <scope>NUCLEOTIDE SEQUENCE [LARGE SCALE GENOMIC DNA]</scope>
    <source>
        <strain evidence="2 3">NPDC048946</strain>
    </source>
</reference>
<dbReference type="RefSeq" id="WP_358351453.1">
    <property type="nucleotide sequence ID" value="NZ_JBEZFP010000016.1"/>
</dbReference>
<sequence length="365" mass="39476">MQGRESEYRMPEWLLGRDEMIEACAARDIGAVFRLARRHTGCYNSRLARLCGLTPSRVGEYTSGRSHAQQQQVIERVADGLGIPGHMLGLAPRPWESGDVPALPAPRVPRIGGEPTGPPWPGSGEHEGAASGHDTALADAFDVGFAENAEKVVELSTEVALDIAVGGHARVLYRHVLLNLGERPMARFARQVWFEQTSGRISLVPVRSPTAGTAPSHAVTIRRVHETETFLKFACLITPPLAPRESLVLQYLCTGGLFVNDHYWRQDIVRPTKQLQLTVRQLGVATLRGCDVLEEQADGREAPSSSGVAWTHREDGTVLITCCRADLHAPRALTLRWDVAAAGRPAAEGPVAAPDGLPIGTPAEA</sequence>
<evidence type="ECO:0000256" key="1">
    <source>
        <dbReference type="SAM" id="MobiDB-lite"/>
    </source>
</evidence>
<evidence type="ECO:0000313" key="2">
    <source>
        <dbReference type="EMBL" id="MEU8133637.1"/>
    </source>
</evidence>